<dbReference type="Proteomes" id="UP000198741">
    <property type="component" value="Chromosome I"/>
</dbReference>
<evidence type="ECO:0000313" key="2">
    <source>
        <dbReference type="Proteomes" id="UP000198741"/>
    </source>
</evidence>
<sequence>MLGLGMAVLLMTSSACSVVRESGSAAVVGPSAISESTIQQQSAAFIDELGQGSLDDSQRAQVNRLQLTFQVRHLLIERAAAAAGVTATASEVSAAQAQFSTQKVIPSLNLQSADLPTLSRDYVLLGKLARGIPAAGVTVPDVSVVVDGVPTATRDAAVAKLAVYSADPARLTADVAAAGQGGVSNRQFNLLTTPSAGSAGLYSAANGSFIILPTNGSYLVARISQRKVSTAHLTAATLQAAQSASDFFDLAILMVPTSTDEPVSVNPRFGSWDPVSRQVVALNGGL</sequence>
<accession>A0A1H0IID0</accession>
<dbReference type="AlphaFoldDB" id="A0A1H0IID0"/>
<dbReference type="EMBL" id="LT629710">
    <property type="protein sequence ID" value="SDO31040.1"/>
    <property type="molecule type" value="Genomic_DNA"/>
</dbReference>
<dbReference type="InterPro" id="IPR027304">
    <property type="entry name" value="Trigger_fact/SurA_dom_sf"/>
</dbReference>
<organism evidence="1 2">
    <name type="scientific">Nakamurella panacisegetis</name>
    <dbReference type="NCBI Taxonomy" id="1090615"/>
    <lineage>
        <taxon>Bacteria</taxon>
        <taxon>Bacillati</taxon>
        <taxon>Actinomycetota</taxon>
        <taxon>Actinomycetes</taxon>
        <taxon>Nakamurellales</taxon>
        <taxon>Nakamurellaceae</taxon>
        <taxon>Nakamurella</taxon>
    </lineage>
</organism>
<gene>
    <name evidence="1" type="ORF">SAMN04515671_0514</name>
</gene>
<evidence type="ECO:0008006" key="3">
    <source>
        <dbReference type="Google" id="ProtNLM"/>
    </source>
</evidence>
<keyword evidence="2" id="KW-1185">Reference proteome</keyword>
<reference evidence="1 2" key="1">
    <citation type="submission" date="2016-10" db="EMBL/GenBank/DDBJ databases">
        <authorList>
            <person name="de Groot N.N."/>
        </authorList>
    </citation>
    <scope>NUCLEOTIDE SEQUENCE [LARGE SCALE GENOMIC DNA]</scope>
    <source>
        <strain evidence="2">P4-7,KCTC 19426,CECT 7604</strain>
    </source>
</reference>
<protein>
    <recommendedName>
        <fullName evidence="3">SurA N-terminal domain-containing protein</fullName>
    </recommendedName>
</protein>
<dbReference type="SUPFAM" id="SSF109998">
    <property type="entry name" value="Triger factor/SurA peptide-binding domain-like"/>
    <property type="match status" value="1"/>
</dbReference>
<name>A0A1H0IID0_9ACTN</name>
<proteinExistence type="predicted"/>
<evidence type="ECO:0000313" key="1">
    <source>
        <dbReference type="EMBL" id="SDO31040.1"/>
    </source>
</evidence>